<reference evidence="2 3" key="1">
    <citation type="submission" date="2018-05" db="EMBL/GenBank/DDBJ databases">
        <title>Complete Genome Sequence of Methylobacterium sp. 17Sr1-28.</title>
        <authorList>
            <person name="Srinivasan S."/>
        </authorList>
    </citation>
    <scope>NUCLEOTIDE SEQUENCE [LARGE SCALE GENOMIC DNA]</scope>
    <source>
        <strain evidence="2 3">17Sr1-28</strain>
    </source>
</reference>
<gene>
    <name evidence="2" type="ORF">DK419_07745</name>
</gene>
<organism evidence="2 3">
    <name type="scientific">Methylobacterium terrae</name>
    <dbReference type="NCBI Taxonomy" id="2202827"/>
    <lineage>
        <taxon>Bacteria</taxon>
        <taxon>Pseudomonadati</taxon>
        <taxon>Pseudomonadota</taxon>
        <taxon>Alphaproteobacteria</taxon>
        <taxon>Hyphomicrobiales</taxon>
        <taxon>Methylobacteriaceae</taxon>
        <taxon>Methylobacterium</taxon>
    </lineage>
</organism>
<dbReference type="GO" id="GO:0006355">
    <property type="term" value="P:regulation of DNA-templated transcription"/>
    <property type="evidence" value="ECO:0007669"/>
    <property type="project" value="InterPro"/>
</dbReference>
<dbReference type="GO" id="GO:0008270">
    <property type="term" value="F:zinc ion binding"/>
    <property type="evidence" value="ECO:0007669"/>
    <property type="project" value="InterPro"/>
</dbReference>
<accession>A0A2U8WM02</accession>
<dbReference type="RefSeq" id="WP_109958572.1">
    <property type="nucleotide sequence ID" value="NZ_CP029553.1"/>
</dbReference>
<evidence type="ECO:0000256" key="1">
    <source>
        <dbReference type="ARBA" id="ARBA00007031"/>
    </source>
</evidence>
<evidence type="ECO:0000313" key="3">
    <source>
        <dbReference type="Proteomes" id="UP000245444"/>
    </source>
</evidence>
<dbReference type="InterPro" id="IPR041920">
    <property type="entry name" value="ROS/MUCR_sf"/>
</dbReference>
<dbReference type="Pfam" id="PF05443">
    <property type="entry name" value="ROS_MUCR"/>
    <property type="match status" value="1"/>
</dbReference>
<evidence type="ECO:0000313" key="2">
    <source>
        <dbReference type="EMBL" id="AWN46222.1"/>
    </source>
</evidence>
<proteinExistence type="inferred from homology"/>
<dbReference type="OrthoDB" id="9809693at2"/>
<comment type="similarity">
    <text evidence="1">Belongs to the ros/MucR family.</text>
</comment>
<sequence length="143" mass="15378">MSESEASTSHIELAADIVAAFVTNNSVPVADLPTLIASVHAALGGLGNGAAAEQAEPLVPAVPIKKSIMPDYLVCLEDGKKFKSLKRHLRTRYGLSPEEYRARWNLSPDYPMVAPNYAAARSELAKTMGLGQQRRKSQRGGES</sequence>
<name>A0A2U8WM02_9HYPH</name>
<dbReference type="Gene3D" id="1.10.10.1550">
    <property type="entry name" value="ROS/MUCR transcriptional regulator protein"/>
    <property type="match status" value="1"/>
</dbReference>
<dbReference type="KEGG" id="mtea:DK419_07745"/>
<keyword evidence="3" id="KW-1185">Reference proteome</keyword>
<dbReference type="InterPro" id="IPR008807">
    <property type="entry name" value="ROS_MUCR"/>
</dbReference>
<dbReference type="Proteomes" id="UP000245444">
    <property type="component" value="Chromosome"/>
</dbReference>
<dbReference type="AlphaFoldDB" id="A0A2U8WM02"/>
<dbReference type="GO" id="GO:0003677">
    <property type="term" value="F:DNA binding"/>
    <property type="evidence" value="ECO:0007669"/>
    <property type="project" value="InterPro"/>
</dbReference>
<protein>
    <submittedName>
        <fullName evidence="2">MucR family transcriptional regulator</fullName>
    </submittedName>
</protein>
<dbReference type="EMBL" id="CP029553">
    <property type="protein sequence ID" value="AWN46222.1"/>
    <property type="molecule type" value="Genomic_DNA"/>
</dbReference>